<evidence type="ECO:0008006" key="3">
    <source>
        <dbReference type="Google" id="ProtNLM"/>
    </source>
</evidence>
<dbReference type="Proteomes" id="UP000094569">
    <property type="component" value="Unassembled WGS sequence"/>
</dbReference>
<name>A0A1E3B2M0_ASPCR</name>
<accession>A0A1E3B2M0</accession>
<reference evidence="1 2" key="1">
    <citation type="journal article" date="2016" name="BMC Genomics">
        <title>Comparative genomic and transcriptomic analyses of the Fuzhuan brick tea-fermentation fungus Aspergillus cristatus.</title>
        <authorList>
            <person name="Ge Y."/>
            <person name="Wang Y."/>
            <person name="Liu Y."/>
            <person name="Tan Y."/>
            <person name="Ren X."/>
            <person name="Zhang X."/>
            <person name="Hyde K.D."/>
            <person name="Liu Y."/>
            <person name="Liu Z."/>
        </authorList>
    </citation>
    <scope>NUCLEOTIDE SEQUENCE [LARGE SCALE GENOMIC DNA]</scope>
    <source>
        <strain evidence="1 2">GZAAS20.1005</strain>
    </source>
</reference>
<dbReference type="EMBL" id="JXNT01000018">
    <property type="protein sequence ID" value="ODM15169.1"/>
    <property type="molecule type" value="Genomic_DNA"/>
</dbReference>
<gene>
    <name evidence="1" type="ORF">SI65_09408</name>
</gene>
<evidence type="ECO:0000313" key="2">
    <source>
        <dbReference type="Proteomes" id="UP000094569"/>
    </source>
</evidence>
<dbReference type="OrthoDB" id="5279008at2759"/>
<dbReference type="InterPro" id="IPR032675">
    <property type="entry name" value="LRR_dom_sf"/>
</dbReference>
<evidence type="ECO:0000313" key="1">
    <source>
        <dbReference type="EMBL" id="ODM15169.1"/>
    </source>
</evidence>
<dbReference type="VEuPathDB" id="FungiDB:SI65_09408"/>
<keyword evidence="2" id="KW-1185">Reference proteome</keyword>
<protein>
    <recommendedName>
        <fullName evidence="3">F-box domain-containing protein</fullName>
    </recommendedName>
</protein>
<dbReference type="AlphaFoldDB" id="A0A1E3B2M0"/>
<comment type="caution">
    <text evidence="1">The sequence shown here is derived from an EMBL/GenBank/DDBJ whole genome shotgun (WGS) entry which is preliminary data.</text>
</comment>
<proteinExistence type="predicted"/>
<sequence length="261" mass="29179">MAKYNCPILSSTLFHTDAISLILAVITLAGHPITSLTVNFRDACLDPTELAAVHVNNARFRAGWAHLRELRLNHAVAFPEVMEWMFDVITCAPNLRILYINLHSEDQTAWLTGQLALTDISWSQLEELRLKRVRITVQDLSALLHGCRSTLRVLVLTSLDIESSSAGDDLKALFRSLAEFPALENIHIKEVFGDAAEYIDRFVHFPVLSKDPAIAWEWETSPSSVTSQLWVNATVKYSGPRMRDVLGFLAGNLKLLSADLL</sequence>
<organism evidence="1 2">
    <name type="scientific">Aspergillus cristatus</name>
    <name type="common">Chinese Fuzhuan brick tea-fermentation fungus</name>
    <name type="synonym">Eurotium cristatum</name>
    <dbReference type="NCBI Taxonomy" id="573508"/>
    <lineage>
        <taxon>Eukaryota</taxon>
        <taxon>Fungi</taxon>
        <taxon>Dikarya</taxon>
        <taxon>Ascomycota</taxon>
        <taxon>Pezizomycotina</taxon>
        <taxon>Eurotiomycetes</taxon>
        <taxon>Eurotiomycetidae</taxon>
        <taxon>Eurotiales</taxon>
        <taxon>Aspergillaceae</taxon>
        <taxon>Aspergillus</taxon>
        <taxon>Aspergillus subgen. Aspergillus</taxon>
    </lineage>
</organism>
<dbReference type="Gene3D" id="3.80.10.10">
    <property type="entry name" value="Ribonuclease Inhibitor"/>
    <property type="match status" value="1"/>
</dbReference>
<dbReference type="SUPFAM" id="SSF52047">
    <property type="entry name" value="RNI-like"/>
    <property type="match status" value="1"/>
</dbReference>